<feature type="region of interest" description="Disordered" evidence="1">
    <location>
        <begin position="338"/>
        <end position="357"/>
    </location>
</feature>
<dbReference type="AlphaFoldDB" id="A0A543JMP2"/>
<dbReference type="SUPFAM" id="SSF81901">
    <property type="entry name" value="HCP-like"/>
    <property type="match status" value="3"/>
</dbReference>
<gene>
    <name evidence="2" type="ORF">FHX81_6549</name>
</gene>
<dbReference type="PANTHER" id="PTHR11102:SF160">
    <property type="entry name" value="ERAD-ASSOCIATED E3 UBIQUITIN-PROTEIN LIGASE COMPONENT HRD3"/>
    <property type="match status" value="1"/>
</dbReference>
<dbReference type="EMBL" id="VFPP01000001">
    <property type="protein sequence ID" value="TQM84110.1"/>
    <property type="molecule type" value="Genomic_DNA"/>
</dbReference>
<dbReference type="Pfam" id="PF13374">
    <property type="entry name" value="TPR_10"/>
    <property type="match status" value="2"/>
</dbReference>
<dbReference type="SMART" id="SM00671">
    <property type="entry name" value="SEL1"/>
    <property type="match status" value="6"/>
</dbReference>
<dbReference type="GO" id="GO:0042802">
    <property type="term" value="F:identical protein binding"/>
    <property type="evidence" value="ECO:0007669"/>
    <property type="project" value="InterPro"/>
</dbReference>
<dbReference type="InterPro" id="IPR011717">
    <property type="entry name" value="TPR-4"/>
</dbReference>
<dbReference type="Gene3D" id="1.25.40.10">
    <property type="entry name" value="Tetratricopeptide repeat domain"/>
    <property type="match status" value="3"/>
</dbReference>
<dbReference type="RefSeq" id="WP_141982319.1">
    <property type="nucleotide sequence ID" value="NZ_VFPP01000001.1"/>
</dbReference>
<organism evidence="2 3">
    <name type="scientific">Saccharothrix saharensis</name>
    <dbReference type="NCBI Taxonomy" id="571190"/>
    <lineage>
        <taxon>Bacteria</taxon>
        <taxon>Bacillati</taxon>
        <taxon>Actinomycetota</taxon>
        <taxon>Actinomycetes</taxon>
        <taxon>Pseudonocardiales</taxon>
        <taxon>Pseudonocardiaceae</taxon>
        <taxon>Saccharothrix</taxon>
    </lineage>
</organism>
<dbReference type="InterPro" id="IPR050767">
    <property type="entry name" value="Sel1_AlgK"/>
</dbReference>
<evidence type="ECO:0000313" key="2">
    <source>
        <dbReference type="EMBL" id="TQM84110.1"/>
    </source>
</evidence>
<evidence type="ECO:0000256" key="1">
    <source>
        <dbReference type="SAM" id="MobiDB-lite"/>
    </source>
</evidence>
<accession>A0A543JMP2</accession>
<dbReference type="OrthoDB" id="4350430at2"/>
<reference evidence="2 3" key="1">
    <citation type="submission" date="2019-06" db="EMBL/GenBank/DDBJ databases">
        <title>Sequencing the genomes of 1000 actinobacteria strains.</title>
        <authorList>
            <person name="Klenk H.-P."/>
        </authorList>
    </citation>
    <scope>NUCLEOTIDE SEQUENCE [LARGE SCALE GENOMIC DNA]</scope>
    <source>
        <strain evidence="2 3">DSM 45456</strain>
    </source>
</reference>
<keyword evidence="3" id="KW-1185">Reference proteome</keyword>
<dbReference type="Pfam" id="PF07721">
    <property type="entry name" value="TPR_4"/>
    <property type="match status" value="3"/>
</dbReference>
<sequence length="405" mass="43605">MGETDTAAVVGLGVAAARSGNVAEAEVWYRAAADRGDVDGMNLLALLCEERGGFAEALRWYGRAAAVGDTVAMHGLARLARRDGRPADAERWYREAADRGDRDAMLALADSGPPTDDGWYRRAAEAGDPRALAVLGTRLRARGELAEAERWMRRAVETTGEPFFMVELGSLLAERGDVEGAEDWHRRAASAGHVDAMAHLGAVLVTGGRAGEAEQWYRQAAGAGHRSAMADLALVLLHRGEVGEAEDWWERSATSAGVEVDHDLWSALPPLDSRALERRERDAATRGLVVLGLLARRREDVDGAERCFRRAAGVGNAQAMYELGMLLTRWGGAATRAAARRPGRRVEPSSDQPGTWFTRAAEAGHPDAMVSLSALHGGRPEGDLWWQRAIEARQADAAAAPHTPD</sequence>
<name>A0A543JMP2_9PSEU</name>
<dbReference type="InterPro" id="IPR006597">
    <property type="entry name" value="Sel1-like"/>
</dbReference>
<dbReference type="Proteomes" id="UP000316628">
    <property type="component" value="Unassembled WGS sequence"/>
</dbReference>
<dbReference type="PANTHER" id="PTHR11102">
    <property type="entry name" value="SEL-1-LIKE PROTEIN"/>
    <property type="match status" value="1"/>
</dbReference>
<evidence type="ECO:0000313" key="3">
    <source>
        <dbReference type="Proteomes" id="UP000316628"/>
    </source>
</evidence>
<comment type="caution">
    <text evidence="2">The sequence shown here is derived from an EMBL/GenBank/DDBJ whole genome shotgun (WGS) entry which is preliminary data.</text>
</comment>
<dbReference type="InterPro" id="IPR011990">
    <property type="entry name" value="TPR-like_helical_dom_sf"/>
</dbReference>
<protein>
    <submittedName>
        <fullName evidence="2">TPR repeat protein</fullName>
    </submittedName>
</protein>
<proteinExistence type="predicted"/>